<organism evidence="2 3">
    <name type="scientific">Tanacetum coccineum</name>
    <dbReference type="NCBI Taxonomy" id="301880"/>
    <lineage>
        <taxon>Eukaryota</taxon>
        <taxon>Viridiplantae</taxon>
        <taxon>Streptophyta</taxon>
        <taxon>Embryophyta</taxon>
        <taxon>Tracheophyta</taxon>
        <taxon>Spermatophyta</taxon>
        <taxon>Magnoliopsida</taxon>
        <taxon>eudicotyledons</taxon>
        <taxon>Gunneridae</taxon>
        <taxon>Pentapetalae</taxon>
        <taxon>asterids</taxon>
        <taxon>campanulids</taxon>
        <taxon>Asterales</taxon>
        <taxon>Asteraceae</taxon>
        <taxon>Asteroideae</taxon>
        <taxon>Anthemideae</taxon>
        <taxon>Anthemidinae</taxon>
        <taxon>Tanacetum</taxon>
    </lineage>
</organism>
<reference evidence="2" key="2">
    <citation type="submission" date="2022-01" db="EMBL/GenBank/DDBJ databases">
        <authorList>
            <person name="Yamashiro T."/>
            <person name="Shiraishi A."/>
            <person name="Satake H."/>
            <person name="Nakayama K."/>
        </authorList>
    </citation>
    <scope>NUCLEOTIDE SEQUENCE</scope>
</reference>
<name>A0ABQ5CQU1_9ASTR</name>
<protein>
    <submittedName>
        <fullName evidence="2">Retrovirus-related pol polyprotein from transposon TNT 1-94</fullName>
    </submittedName>
</protein>
<gene>
    <name evidence="2" type="ORF">Tco_0909563</name>
</gene>
<evidence type="ECO:0000256" key="1">
    <source>
        <dbReference type="SAM" id="MobiDB-lite"/>
    </source>
</evidence>
<feature type="region of interest" description="Disordered" evidence="1">
    <location>
        <begin position="72"/>
        <end position="124"/>
    </location>
</feature>
<dbReference type="Proteomes" id="UP001151760">
    <property type="component" value="Unassembled WGS sequence"/>
</dbReference>
<dbReference type="PANTHER" id="PTHR11439">
    <property type="entry name" value="GAG-POL-RELATED RETROTRANSPOSON"/>
    <property type="match status" value="1"/>
</dbReference>
<evidence type="ECO:0000313" key="3">
    <source>
        <dbReference type="Proteomes" id="UP001151760"/>
    </source>
</evidence>
<comment type="caution">
    <text evidence="2">The sequence shown here is derived from an EMBL/GenBank/DDBJ whole genome shotgun (WGS) entry which is preliminary data.</text>
</comment>
<dbReference type="EMBL" id="BQNB010014531">
    <property type="protein sequence ID" value="GJT29288.1"/>
    <property type="molecule type" value="Genomic_DNA"/>
</dbReference>
<feature type="region of interest" description="Disordered" evidence="1">
    <location>
        <begin position="30"/>
        <end position="49"/>
    </location>
</feature>
<proteinExistence type="predicted"/>
<dbReference type="PANTHER" id="PTHR11439:SF509">
    <property type="entry name" value="RNA-DIRECTED DNA POLYMERASE"/>
    <property type="match status" value="1"/>
</dbReference>
<sequence>MTPRSCLRWKPTGRVFKNVVLRWVPTRKTFTSSTTKVDSETPNGSNADITNQCESEQALDVSACTLLSTVQDTTHSQRSRRSVENVSSGLVPQGQKASDYDNSDPVPPRQNVVPSAEKPDSSHQVMISDGQRYPLEQVRGKSNHAVQTKMTACHDLEMCYVRAPRLKVWELVDKPFGKMIIKLKWLWKNKKDEDQAVIHKKARLVAKAYKSFPIYQMDVKTTFLNGPLKEEVYVAQPEWFVDPDHQRNSILLKESFVWIKASSKSWIVNFKLPDVRKEGFIKDLVQAVCYCARYQATNQLKELLKDVKRIFKYLKGTINMGLWYPKDSGFKLTAFLDADHAGCLDTRKTFLDGLQFPW</sequence>
<reference evidence="2" key="1">
    <citation type="journal article" date="2022" name="Int. J. Mol. Sci.">
        <title>Draft Genome of Tanacetum Coccineum: Genomic Comparison of Closely Related Tanacetum-Family Plants.</title>
        <authorList>
            <person name="Yamashiro T."/>
            <person name="Shiraishi A."/>
            <person name="Nakayama K."/>
            <person name="Satake H."/>
        </authorList>
    </citation>
    <scope>NUCLEOTIDE SEQUENCE</scope>
</reference>
<accession>A0ABQ5CQU1</accession>
<keyword evidence="3" id="KW-1185">Reference proteome</keyword>
<evidence type="ECO:0000313" key="2">
    <source>
        <dbReference type="EMBL" id="GJT29288.1"/>
    </source>
</evidence>